<feature type="domain" description="Glycosyltransferase subfamily 4-like N-terminal" evidence="1">
    <location>
        <begin position="25"/>
        <end position="192"/>
    </location>
</feature>
<dbReference type="PANTHER" id="PTHR12526">
    <property type="entry name" value="GLYCOSYLTRANSFERASE"/>
    <property type="match status" value="1"/>
</dbReference>
<reference evidence="2 3" key="1">
    <citation type="submission" date="2024-07" db="EMBL/GenBank/DDBJ databases">
        <title>Uliginosibacterium flavum JJ3220;KACC:17644.</title>
        <authorList>
            <person name="Kim M.K."/>
        </authorList>
    </citation>
    <scope>NUCLEOTIDE SEQUENCE [LARGE SCALE GENOMIC DNA]</scope>
    <source>
        <strain evidence="2 3">KACC:17644</strain>
    </source>
</reference>
<keyword evidence="2" id="KW-0328">Glycosyltransferase</keyword>
<protein>
    <submittedName>
        <fullName evidence="2">Glycosyltransferase family 4 protein</fullName>
        <ecNumber evidence="2">2.4.-.-</ecNumber>
    </submittedName>
</protein>
<dbReference type="GO" id="GO:0016757">
    <property type="term" value="F:glycosyltransferase activity"/>
    <property type="evidence" value="ECO:0007669"/>
    <property type="project" value="UniProtKB-KW"/>
</dbReference>
<dbReference type="EC" id="2.4.-.-" evidence="2"/>
<dbReference type="SUPFAM" id="SSF53756">
    <property type="entry name" value="UDP-Glycosyltransferase/glycogen phosphorylase"/>
    <property type="match status" value="1"/>
</dbReference>
<evidence type="ECO:0000259" key="1">
    <source>
        <dbReference type="Pfam" id="PF13439"/>
    </source>
</evidence>
<organism evidence="2 3">
    <name type="scientific">Uliginosibacterium flavum</name>
    <dbReference type="NCBI Taxonomy" id="1396831"/>
    <lineage>
        <taxon>Bacteria</taxon>
        <taxon>Pseudomonadati</taxon>
        <taxon>Pseudomonadota</taxon>
        <taxon>Betaproteobacteria</taxon>
        <taxon>Rhodocyclales</taxon>
        <taxon>Zoogloeaceae</taxon>
        <taxon>Uliginosibacterium</taxon>
    </lineage>
</organism>
<dbReference type="PANTHER" id="PTHR12526:SF623">
    <property type="entry name" value="WABG"/>
    <property type="match status" value="1"/>
</dbReference>
<keyword evidence="3" id="KW-1185">Reference proteome</keyword>
<dbReference type="Pfam" id="PF13439">
    <property type="entry name" value="Glyco_transf_4"/>
    <property type="match status" value="1"/>
</dbReference>
<dbReference type="Pfam" id="PF13692">
    <property type="entry name" value="Glyco_trans_1_4"/>
    <property type="match status" value="1"/>
</dbReference>
<gene>
    <name evidence="2" type="ORF">ABXR19_17155</name>
</gene>
<dbReference type="RefSeq" id="WP_354602381.1">
    <property type="nucleotide sequence ID" value="NZ_JBEWZI010000024.1"/>
</dbReference>
<dbReference type="Proteomes" id="UP001549691">
    <property type="component" value="Unassembled WGS sequence"/>
</dbReference>
<dbReference type="Gene3D" id="3.40.50.2000">
    <property type="entry name" value="Glycogen Phosphorylase B"/>
    <property type="match status" value="2"/>
</dbReference>
<dbReference type="CDD" id="cd03801">
    <property type="entry name" value="GT4_PimA-like"/>
    <property type="match status" value="1"/>
</dbReference>
<dbReference type="EMBL" id="JBEWZI010000024">
    <property type="protein sequence ID" value="MET7015922.1"/>
    <property type="molecule type" value="Genomic_DNA"/>
</dbReference>
<sequence length="397" mass="43492">MSDSAQVSQTSPLHLAIVRQAYNPFGGAERFVERAIKAFGDDKVQVTLITRTWEGEAQPGLKVLLAATPHLSRLLRDMSFARSVRSLIRAHVFDLVQSHERIPGCDIFRAGDGVHASWLQQRARTLGPLRRLLQGISPWHRYILRMEAQMFQDPKLRAVICNSEMVRQDIAHRYPLLASKLHVIHNGIDLEQFHPGLRALHRETIREQLDVPECTPVIVYVGSGFERKGVPQLLEALAQPELQAAQLWVIGKDKLTRRLRRKAATLGVASQVRFLGPKKDVAPYLGAADVFALPTLYDPMPNAALEALASGLPVLTSTSSGAAELVRLGENGERVDALDIAGMAAALGRLLAASQDPEQRAATSKAAHASVAHMSNEAMAAELVALYRQLLPAAAKL</sequence>
<proteinExistence type="predicted"/>
<accession>A0ABV2TPR4</accession>
<keyword evidence="2" id="KW-0808">Transferase</keyword>
<evidence type="ECO:0000313" key="3">
    <source>
        <dbReference type="Proteomes" id="UP001549691"/>
    </source>
</evidence>
<evidence type="ECO:0000313" key="2">
    <source>
        <dbReference type="EMBL" id="MET7015922.1"/>
    </source>
</evidence>
<dbReference type="InterPro" id="IPR028098">
    <property type="entry name" value="Glyco_trans_4-like_N"/>
</dbReference>
<comment type="caution">
    <text evidence="2">The sequence shown here is derived from an EMBL/GenBank/DDBJ whole genome shotgun (WGS) entry which is preliminary data.</text>
</comment>
<name>A0ABV2TPR4_9RHOO</name>